<organism evidence="3 4">
    <name type="scientific">Mesorhizobium neociceri</name>
    <dbReference type="NCBI Taxonomy" id="1307853"/>
    <lineage>
        <taxon>Bacteria</taxon>
        <taxon>Pseudomonadati</taxon>
        <taxon>Pseudomonadota</taxon>
        <taxon>Alphaproteobacteria</taxon>
        <taxon>Hyphomicrobiales</taxon>
        <taxon>Phyllobacteriaceae</taxon>
        <taxon>Mesorhizobium</taxon>
    </lineage>
</organism>
<dbReference type="Proteomes" id="UP000558284">
    <property type="component" value="Unassembled WGS sequence"/>
</dbReference>
<name>A0A838B286_9HYPH</name>
<feature type="transmembrane region" description="Helical" evidence="1">
    <location>
        <begin position="272"/>
        <end position="294"/>
    </location>
</feature>
<proteinExistence type="predicted"/>
<feature type="transmembrane region" description="Helical" evidence="1">
    <location>
        <begin position="41"/>
        <end position="58"/>
    </location>
</feature>
<keyword evidence="1" id="KW-0812">Transmembrane</keyword>
<dbReference type="Gene3D" id="1.20.144.10">
    <property type="entry name" value="Phosphatidic acid phosphatase type 2/haloperoxidase"/>
    <property type="match status" value="1"/>
</dbReference>
<keyword evidence="1" id="KW-0472">Membrane</keyword>
<sequence>MFAANNRAILILATVTLATVSLMLVVLLATRTEINLASIKPLGFLLSVQFLLVVYCRLRRLKGLQPIVETIFLFIALNFGLLPISYAGMRFNLPIADGWLSAMDHAIGFHWRPFIVSIDNRPLLAGLLFGAYTSFGPQLFLIPAYFALAGGVNRACAMVSAYAAIVIVSSVISIWFPSEGAFHFYGLHQSDLKNINIHFGVAYLSEFGAVRTQPVFEMGLDRIQGLLTFPSVHVAGAVLCTWAAWGSRYLWAPVALLNMAMAVSTISHGGHFAIDVVAGVFVALACIFLSRLSFQDADAGATRAAEARFWREIFQAKWRSRNASAVPYSAK</sequence>
<dbReference type="EMBL" id="JACDTY010000002">
    <property type="protein sequence ID" value="MBA1140147.1"/>
    <property type="molecule type" value="Genomic_DNA"/>
</dbReference>
<dbReference type="AlphaFoldDB" id="A0A838B286"/>
<keyword evidence="1" id="KW-1133">Transmembrane helix</keyword>
<dbReference type="RefSeq" id="WP_181056800.1">
    <property type="nucleotide sequence ID" value="NZ_JACDTY010000002.1"/>
</dbReference>
<comment type="caution">
    <text evidence="3">The sequence shown here is derived from an EMBL/GenBank/DDBJ whole genome shotgun (WGS) entry which is preliminary data.</text>
</comment>
<dbReference type="GO" id="GO:0016020">
    <property type="term" value="C:membrane"/>
    <property type="evidence" value="ECO:0007669"/>
    <property type="project" value="UniProtKB-SubCell"/>
</dbReference>
<evidence type="ECO:0000259" key="2">
    <source>
        <dbReference type="Pfam" id="PF14378"/>
    </source>
</evidence>
<accession>A0A838B286</accession>
<evidence type="ECO:0000313" key="4">
    <source>
        <dbReference type="Proteomes" id="UP000558284"/>
    </source>
</evidence>
<dbReference type="Pfam" id="PF14378">
    <property type="entry name" value="PAP2_3"/>
    <property type="match status" value="1"/>
</dbReference>
<feature type="transmembrane region" description="Helical" evidence="1">
    <location>
        <begin position="223"/>
        <end position="242"/>
    </location>
</feature>
<feature type="transmembrane region" description="Helical" evidence="1">
    <location>
        <begin position="70"/>
        <end position="89"/>
    </location>
</feature>
<keyword evidence="4" id="KW-1185">Reference proteome</keyword>
<feature type="transmembrane region" description="Helical" evidence="1">
    <location>
        <begin position="123"/>
        <end position="148"/>
    </location>
</feature>
<reference evidence="3 4" key="1">
    <citation type="submission" date="2020-07" db="EMBL/GenBank/DDBJ databases">
        <title>Definition of the novel symbiovar canariense within Mesorhizobium novociceri, a new species of genus Mesorhizobium nodulating Cicer canariense in the Caldera de Taburiente National Park (La Palma, Canary Islands).</title>
        <authorList>
            <person name="Leon-Barrios M."/>
            <person name="Perez-Yepez J."/>
            <person name="Flores-Felix J.D."/>
            <person name="Ramirez-Baena M.H."/>
            <person name="Pulido-Suarez L."/>
            <person name="Igual J.M."/>
            <person name="Velazquez E."/>
            <person name="Peix A."/>
        </authorList>
    </citation>
    <scope>NUCLEOTIDE SEQUENCE [LARGE SCALE GENOMIC DNA]</scope>
    <source>
        <strain evidence="3 4">CCANP35</strain>
    </source>
</reference>
<evidence type="ECO:0000256" key="1">
    <source>
        <dbReference type="SAM" id="Phobius"/>
    </source>
</evidence>
<feature type="domain" description="Inositolphosphotransferase Aur1/Ipt1" evidence="2">
    <location>
        <begin position="99"/>
        <end position="288"/>
    </location>
</feature>
<dbReference type="InterPro" id="IPR026841">
    <property type="entry name" value="Aur1/Ipt1"/>
</dbReference>
<feature type="transmembrane region" description="Helical" evidence="1">
    <location>
        <begin position="155"/>
        <end position="176"/>
    </location>
</feature>
<feature type="transmembrane region" description="Helical" evidence="1">
    <location>
        <begin position="249"/>
        <end position="266"/>
    </location>
</feature>
<gene>
    <name evidence="3" type="ORF">H0241_07730</name>
</gene>
<evidence type="ECO:0000313" key="3">
    <source>
        <dbReference type="EMBL" id="MBA1140147.1"/>
    </source>
</evidence>
<protein>
    <submittedName>
        <fullName evidence="3">Phosphatase PAP2 family protein</fullName>
    </submittedName>
</protein>
<feature type="transmembrane region" description="Helical" evidence="1">
    <location>
        <begin position="9"/>
        <end position="29"/>
    </location>
</feature>